<evidence type="ECO:0000259" key="2">
    <source>
        <dbReference type="Pfam" id="PF11845"/>
    </source>
</evidence>
<name>A0A1W1I3M6_9BACT</name>
<reference evidence="3 4" key="1">
    <citation type="submission" date="2017-03" db="EMBL/GenBank/DDBJ databases">
        <authorList>
            <person name="Afonso C.L."/>
            <person name="Miller P.J."/>
            <person name="Scott M.A."/>
            <person name="Spackman E."/>
            <person name="Goraichik I."/>
            <person name="Dimitrov K.M."/>
            <person name="Suarez D.L."/>
            <person name="Swayne D.E."/>
        </authorList>
    </citation>
    <scope>NUCLEOTIDE SEQUENCE [LARGE SCALE GENOMIC DNA]</scope>
    <source>
        <strain evidence="3">Genome sequencing of Nitrospira japonica strain NJ11</strain>
    </source>
</reference>
<protein>
    <recommendedName>
        <fullName evidence="2">Tll0287-like domain-containing protein</fullName>
    </recommendedName>
</protein>
<dbReference type="Pfam" id="PF11845">
    <property type="entry name" value="Tll0287-like"/>
    <property type="match status" value="1"/>
</dbReference>
<keyword evidence="1" id="KW-0732">Signal</keyword>
<dbReference type="KEGG" id="nja:NSJP_1422"/>
<sequence length="191" mass="21164">MMNALVCLALSLFLLNVLPTVSMASDQEAIPPGTVADYIHAILEADRTFYTIHVVERMQKGQGPAASEDWRAKKNLLPLPAQFLKESGDLAAKTGSTVRYRLISLWPINPDNGPYGEIERKGLETVRDHPDRTATARVTVGTQVYFQAIYPDHAVSETCIACHNTHPRSPKHDFKMNDVMGGLLIEIPLNK</sequence>
<dbReference type="InterPro" id="IPR021796">
    <property type="entry name" value="Tll0287-like_dom"/>
</dbReference>
<feature type="chain" id="PRO_5013275118" description="Tll0287-like domain-containing protein" evidence="1">
    <location>
        <begin position="25"/>
        <end position="191"/>
    </location>
</feature>
<feature type="signal peptide" evidence="1">
    <location>
        <begin position="1"/>
        <end position="24"/>
    </location>
</feature>
<evidence type="ECO:0000256" key="1">
    <source>
        <dbReference type="SAM" id="SignalP"/>
    </source>
</evidence>
<gene>
    <name evidence="3" type="ORF">NSJP_1422</name>
</gene>
<dbReference type="STRING" id="1325564.NSJP_1422"/>
<keyword evidence="4" id="KW-1185">Reference proteome</keyword>
<evidence type="ECO:0000313" key="4">
    <source>
        <dbReference type="Proteomes" id="UP000192042"/>
    </source>
</evidence>
<dbReference type="EMBL" id="LT828648">
    <property type="protein sequence ID" value="SLM47594.1"/>
    <property type="molecule type" value="Genomic_DNA"/>
</dbReference>
<organism evidence="3 4">
    <name type="scientific">Nitrospira japonica</name>
    <dbReference type="NCBI Taxonomy" id="1325564"/>
    <lineage>
        <taxon>Bacteria</taxon>
        <taxon>Pseudomonadati</taxon>
        <taxon>Nitrospirota</taxon>
        <taxon>Nitrospiria</taxon>
        <taxon>Nitrospirales</taxon>
        <taxon>Nitrospiraceae</taxon>
        <taxon>Nitrospira</taxon>
    </lineage>
</organism>
<dbReference type="Proteomes" id="UP000192042">
    <property type="component" value="Chromosome I"/>
</dbReference>
<dbReference type="RefSeq" id="WP_080886102.1">
    <property type="nucleotide sequence ID" value="NZ_LT828648.1"/>
</dbReference>
<dbReference type="AlphaFoldDB" id="A0A1W1I3M6"/>
<dbReference type="OrthoDB" id="9789782at2"/>
<feature type="domain" description="Tll0287-like" evidence="2">
    <location>
        <begin position="36"/>
        <end position="188"/>
    </location>
</feature>
<evidence type="ECO:0000313" key="3">
    <source>
        <dbReference type="EMBL" id="SLM47594.1"/>
    </source>
</evidence>
<accession>A0A1W1I3M6</accession>
<proteinExistence type="predicted"/>